<protein>
    <submittedName>
        <fullName evidence="2">HDOD domain-containing protein</fullName>
    </submittedName>
</protein>
<dbReference type="EMBL" id="VMRX01000043">
    <property type="protein sequence ID" value="TVT31281.1"/>
    <property type="molecule type" value="Genomic_DNA"/>
</dbReference>
<dbReference type="CDD" id="cd04332">
    <property type="entry name" value="YbaK_like"/>
    <property type="match status" value="1"/>
</dbReference>
<dbReference type="Gene3D" id="3.90.960.10">
    <property type="entry name" value="YbaK/aminoacyl-tRNA synthetase-associated domain"/>
    <property type="match status" value="1"/>
</dbReference>
<evidence type="ECO:0000259" key="1">
    <source>
        <dbReference type="PROSITE" id="PS51833"/>
    </source>
</evidence>
<dbReference type="PANTHER" id="PTHR33525:SF3">
    <property type="entry name" value="RIBONUCLEASE Y"/>
    <property type="match status" value="1"/>
</dbReference>
<dbReference type="PROSITE" id="PS51833">
    <property type="entry name" value="HDOD"/>
    <property type="match status" value="1"/>
</dbReference>
<dbReference type="SUPFAM" id="SSF109604">
    <property type="entry name" value="HD-domain/PDEase-like"/>
    <property type="match status" value="1"/>
</dbReference>
<dbReference type="Gene3D" id="1.10.3210.10">
    <property type="entry name" value="Hypothetical protein af1432"/>
    <property type="match status" value="1"/>
</dbReference>
<dbReference type="AlphaFoldDB" id="A0A558B444"/>
<accession>A0A558B444</accession>
<gene>
    <name evidence="2" type="ORF">FHK81_15240</name>
</gene>
<dbReference type="Proteomes" id="UP000319142">
    <property type="component" value="Unassembled WGS sequence"/>
</dbReference>
<organism evidence="2 3">
    <name type="scientific">Marinobacter vinifirmus</name>
    <dbReference type="NCBI Taxonomy" id="355591"/>
    <lineage>
        <taxon>Bacteria</taxon>
        <taxon>Pseudomonadati</taxon>
        <taxon>Pseudomonadota</taxon>
        <taxon>Gammaproteobacteria</taxon>
        <taxon>Pseudomonadales</taxon>
        <taxon>Marinobacteraceae</taxon>
        <taxon>Marinobacter</taxon>
    </lineage>
</organism>
<dbReference type="Pfam" id="PF08668">
    <property type="entry name" value="HDOD"/>
    <property type="match status" value="1"/>
</dbReference>
<dbReference type="SUPFAM" id="SSF55826">
    <property type="entry name" value="YbaK/ProRS associated domain"/>
    <property type="match status" value="1"/>
</dbReference>
<comment type="caution">
    <text evidence="2">The sequence shown here is derived from an EMBL/GenBank/DDBJ whole genome shotgun (WGS) entry which is preliminary data.</text>
</comment>
<evidence type="ECO:0000313" key="2">
    <source>
        <dbReference type="EMBL" id="TVT31281.1"/>
    </source>
</evidence>
<feature type="domain" description="HDOD" evidence="1">
    <location>
        <begin position="183"/>
        <end position="387"/>
    </location>
</feature>
<dbReference type="InterPro" id="IPR052340">
    <property type="entry name" value="RNase_Y/CdgJ"/>
</dbReference>
<dbReference type="GO" id="GO:0002161">
    <property type="term" value="F:aminoacyl-tRNA deacylase activity"/>
    <property type="evidence" value="ECO:0007669"/>
    <property type="project" value="InterPro"/>
</dbReference>
<dbReference type="InterPro" id="IPR013976">
    <property type="entry name" value="HDOD"/>
</dbReference>
<dbReference type="Pfam" id="PF04073">
    <property type="entry name" value="tRNA_edit"/>
    <property type="match status" value="1"/>
</dbReference>
<dbReference type="InterPro" id="IPR007214">
    <property type="entry name" value="YbaK/aa-tRNA-synth-assoc-dom"/>
</dbReference>
<sequence>MNVSERLEQYLARRGLAWTPVDIAPVTNLDEAIKASGQAADFAVATVLIDVSGLLMVVHRAGNPPSLAQLRKVMGRPLQQLEPLQAASFFDDCHPGFIPPVGAAWDLDVLVDEDIYSARQVCFTSGSEQVLIQMAGEEFQRALDNARRMDFTGNEAGNGGDDEADATPTLNKVADRLKGLTRLPPMPALAGWMAELAQDPEQHGDELANLVGIDPGLAAQVLRYARSGLFGQTRQNGSLAEAIELLGADRLAHVARGAAGVRSFRVARDGALGINSLWRHSLYCAFMCRALAERLELDQDMAYLCGLLHNFGLLLIAWLYPSEFRELQALREINPESDMRSLEREVFGSGEGGDTVPMGHATLGGLLYRLWQLPEPVIKAAGLHQSPDYQGADEDYVRMVLLANGLLKKRGIGDELSPDDIPALTDALGLGSVALEEVQQEISSLSADLDALIIPLEP</sequence>
<dbReference type="PANTHER" id="PTHR33525">
    <property type="match status" value="1"/>
</dbReference>
<evidence type="ECO:0000313" key="3">
    <source>
        <dbReference type="Proteomes" id="UP000319142"/>
    </source>
</evidence>
<dbReference type="RefSeq" id="WP_273134696.1">
    <property type="nucleotide sequence ID" value="NZ_VMRX01000043.1"/>
</dbReference>
<name>A0A558B444_9GAMM</name>
<reference evidence="2 3" key="1">
    <citation type="submission" date="2019-07" db="EMBL/GenBank/DDBJ databases">
        <title>The pathways for chlorine oxyanion respiration interact through the shared metabolite chlorate.</title>
        <authorList>
            <person name="Barnum T.P."/>
            <person name="Cheng Y."/>
            <person name="Hill K.A."/>
            <person name="Lucas L.N."/>
            <person name="Carlson H.K."/>
            <person name="Coates J.D."/>
        </authorList>
    </citation>
    <scope>NUCLEOTIDE SEQUENCE [LARGE SCALE GENOMIC DNA]</scope>
    <source>
        <strain evidence="2">UCB</strain>
    </source>
</reference>
<proteinExistence type="predicted"/>
<dbReference type="InterPro" id="IPR036754">
    <property type="entry name" value="YbaK/aa-tRNA-synt-asso_dom_sf"/>
</dbReference>